<dbReference type="EMBL" id="VSWD01000001">
    <property type="protein sequence ID" value="KAK3108631.1"/>
    <property type="molecule type" value="Genomic_DNA"/>
</dbReference>
<organism evidence="5 6">
    <name type="scientific">Pinctada imbricata</name>
    <name type="common">Atlantic pearl-oyster</name>
    <name type="synonym">Pinctada martensii</name>
    <dbReference type="NCBI Taxonomy" id="66713"/>
    <lineage>
        <taxon>Eukaryota</taxon>
        <taxon>Metazoa</taxon>
        <taxon>Spiralia</taxon>
        <taxon>Lophotrochozoa</taxon>
        <taxon>Mollusca</taxon>
        <taxon>Bivalvia</taxon>
        <taxon>Autobranchia</taxon>
        <taxon>Pteriomorphia</taxon>
        <taxon>Pterioida</taxon>
        <taxon>Pterioidea</taxon>
        <taxon>Pteriidae</taxon>
        <taxon>Pinctada</taxon>
    </lineage>
</organism>
<reference evidence="5" key="1">
    <citation type="submission" date="2019-08" db="EMBL/GenBank/DDBJ databases">
        <title>The improved chromosome-level genome for the pearl oyster Pinctada fucata martensii using PacBio sequencing and Hi-C.</title>
        <authorList>
            <person name="Zheng Z."/>
        </authorList>
    </citation>
    <scope>NUCLEOTIDE SEQUENCE</scope>
    <source>
        <strain evidence="5">ZZ-2019</strain>
        <tissue evidence="5">Adductor muscle</tissue>
    </source>
</reference>
<keyword evidence="6" id="KW-1185">Reference proteome</keyword>
<gene>
    <name evidence="5" type="ORF">FSP39_012081</name>
</gene>
<dbReference type="InterPro" id="IPR043128">
    <property type="entry name" value="Rev_trsase/Diguanyl_cyclase"/>
</dbReference>
<dbReference type="Gene3D" id="3.30.70.270">
    <property type="match status" value="1"/>
</dbReference>
<comment type="caution">
    <text evidence="5">The sequence shown here is derived from an EMBL/GenBank/DDBJ whole genome shotgun (WGS) entry which is preliminary data.</text>
</comment>
<evidence type="ECO:0000259" key="3">
    <source>
        <dbReference type="PROSITE" id="PS50175"/>
    </source>
</evidence>
<feature type="compositionally biased region" description="Basic and acidic residues" evidence="2">
    <location>
        <begin position="606"/>
        <end position="634"/>
    </location>
</feature>
<evidence type="ECO:0000313" key="6">
    <source>
        <dbReference type="Proteomes" id="UP001186944"/>
    </source>
</evidence>
<dbReference type="InterPro" id="IPR053134">
    <property type="entry name" value="RNA-dir_DNA_polymerase"/>
</dbReference>
<feature type="domain" description="Reverse transcriptase" evidence="4">
    <location>
        <begin position="315"/>
        <end position="507"/>
    </location>
</feature>
<dbReference type="Proteomes" id="UP001186944">
    <property type="component" value="Unassembled WGS sequence"/>
</dbReference>
<feature type="region of interest" description="Disordered" evidence="2">
    <location>
        <begin position="591"/>
        <end position="645"/>
    </location>
</feature>
<dbReference type="InterPro" id="IPR000477">
    <property type="entry name" value="RT_dom"/>
</dbReference>
<dbReference type="InterPro" id="IPR043502">
    <property type="entry name" value="DNA/RNA_pol_sf"/>
</dbReference>
<feature type="region of interest" description="Disordered" evidence="2">
    <location>
        <begin position="675"/>
        <end position="749"/>
    </location>
</feature>
<evidence type="ECO:0008006" key="7">
    <source>
        <dbReference type="Google" id="ProtNLM"/>
    </source>
</evidence>
<dbReference type="SUPFAM" id="SSF56672">
    <property type="entry name" value="DNA/RNA polymerases"/>
    <property type="match status" value="1"/>
</dbReference>
<dbReference type="Gene3D" id="2.40.70.10">
    <property type="entry name" value="Acid Proteases"/>
    <property type="match status" value="1"/>
</dbReference>
<evidence type="ECO:0000259" key="4">
    <source>
        <dbReference type="PROSITE" id="PS50878"/>
    </source>
</evidence>
<dbReference type="PANTHER" id="PTHR24559">
    <property type="entry name" value="TRANSPOSON TY3-I GAG-POL POLYPROTEIN"/>
    <property type="match status" value="1"/>
</dbReference>
<dbReference type="PROSITE" id="PS50175">
    <property type="entry name" value="ASP_PROT_RETROV"/>
    <property type="match status" value="1"/>
</dbReference>
<dbReference type="GO" id="GO:0006508">
    <property type="term" value="P:proteolysis"/>
    <property type="evidence" value="ECO:0007669"/>
    <property type="project" value="InterPro"/>
</dbReference>
<accession>A0AA88YMF7</accession>
<dbReference type="InterPro" id="IPR021109">
    <property type="entry name" value="Peptidase_aspartic_dom_sf"/>
</dbReference>
<feature type="compositionally biased region" description="Polar residues" evidence="2">
    <location>
        <begin position="807"/>
        <end position="827"/>
    </location>
</feature>
<feature type="region of interest" description="Disordered" evidence="2">
    <location>
        <begin position="800"/>
        <end position="828"/>
    </location>
</feature>
<dbReference type="CDD" id="cd01647">
    <property type="entry name" value="RT_LTR"/>
    <property type="match status" value="1"/>
</dbReference>
<feature type="domain" description="Peptidase A2" evidence="3">
    <location>
        <begin position="1"/>
        <end position="81"/>
    </location>
</feature>
<protein>
    <recommendedName>
        <fullName evidence="7">Reverse transcriptase domain-containing protein</fullName>
    </recommendedName>
</protein>
<dbReference type="Pfam" id="PF13975">
    <property type="entry name" value="gag-asp_proteas"/>
    <property type="match status" value="1"/>
</dbReference>
<keyword evidence="1" id="KW-0378">Hydrolase</keyword>
<proteinExistence type="predicted"/>
<sequence length="902" mass="102087">MAMLVDTGANMTLLSQTSFRNLDPMTAPVLEPANLNLITATGESSPCLGQCKMQIKVGSQVFEHNVIVADINNEGILGLDFLSAHNCDLDLGNFCLTLKPSNESIECHHYASNAKVSCFKIAVTEQVEIPPCTEIIVPAKTVGTQIKSGIGIIEPTQKFIASKGLLAAKSVVDLTREVIPLRIANIHNEPCKIYPQTVAAMCEQVDMNDILANEEVVCTANKIDNGNPNPSHVPKHLVQLYNQSIENLSSCEAETVLTLLTNYSTLFSKDSNDLGRTTLTEHAIDTGYSKPIKQRPRRVPMAKMKDAADEISRMKSLGIIEPSTSPWSSNVVLVKKKDNSLRFCIDYRQLNEVTIKDSHPLPRIDDALDSLSGSKYFSTLDLKSGYWQVGLKEEDKEKTAFSFPGGGLWQFTVMAFGLCNAPATFERLMERVLSGLSFDVCLVYLDDIIVKSTTFQGHLTNLQKVFDRLEVANLKLNPTKCEFVARILWSSQSVELVKKFPARGLTVTMYQCFKDECSDLIFERKSVCERHIFEKHSGFGYKCTGCDKIFNRQENHQNRCLGAEMRLVKKSTRTFTSEEEEEYKQFLRDIPSLVKSTKQPPRTPKVRKDTRETNRKRSHSDNRENRYRGGENNKNKGFGRRGYSRGRDERRGVLEDLYDTKRQRFDERRVISETVSRRTWNDKEESNEREAREERAESKEREKECNATVERQNKEIEMERPKEGTGKNGEKDDKNLEREGEKQTEDERQIIVREQAEQEDGRTEVPQLPPEWDALSLYTEGQIDEDEVEAAVQSLTAEMDKEDQLETGATSETAIPNETRSVCSENGASGLVSPIPEYFPTDKKVLKLKKMAETQNKRIILNHLIRIELQYSVRERVKEVAALSAYYGIPCIPYGMRVNASV</sequence>
<dbReference type="Pfam" id="PF00078">
    <property type="entry name" value="RVT_1"/>
    <property type="match status" value="1"/>
</dbReference>
<dbReference type="PROSITE" id="PS50878">
    <property type="entry name" value="RT_POL"/>
    <property type="match status" value="1"/>
</dbReference>
<dbReference type="InterPro" id="IPR001995">
    <property type="entry name" value="Peptidase_A2_cat"/>
</dbReference>
<dbReference type="SUPFAM" id="SSF50630">
    <property type="entry name" value="Acid proteases"/>
    <property type="match status" value="1"/>
</dbReference>
<name>A0AA88YMF7_PINIB</name>
<dbReference type="FunFam" id="3.10.10.10:FF:000002">
    <property type="entry name" value="Retrovirus-related Pol polyprotein from transposon 17.6-like protein"/>
    <property type="match status" value="1"/>
</dbReference>
<evidence type="ECO:0000256" key="1">
    <source>
        <dbReference type="ARBA" id="ARBA00022801"/>
    </source>
</evidence>
<dbReference type="Gene3D" id="3.10.10.10">
    <property type="entry name" value="HIV Type 1 Reverse Transcriptase, subunit A, domain 1"/>
    <property type="match status" value="1"/>
</dbReference>
<dbReference type="GO" id="GO:0004190">
    <property type="term" value="F:aspartic-type endopeptidase activity"/>
    <property type="evidence" value="ECO:0007669"/>
    <property type="project" value="InterPro"/>
</dbReference>
<dbReference type="PANTHER" id="PTHR24559:SF444">
    <property type="entry name" value="REVERSE TRANSCRIPTASE DOMAIN-CONTAINING PROTEIN"/>
    <property type="match status" value="1"/>
</dbReference>
<evidence type="ECO:0000256" key="2">
    <source>
        <dbReference type="SAM" id="MobiDB-lite"/>
    </source>
</evidence>
<evidence type="ECO:0000313" key="5">
    <source>
        <dbReference type="EMBL" id="KAK3108631.1"/>
    </source>
</evidence>
<dbReference type="AlphaFoldDB" id="A0AA88YMF7"/>